<evidence type="ECO:0000313" key="2">
    <source>
        <dbReference type="Proteomes" id="UP000265520"/>
    </source>
</evidence>
<name>A0A392TZ30_9FABA</name>
<comment type="caution">
    <text evidence="1">The sequence shown here is derived from an EMBL/GenBank/DDBJ whole genome shotgun (WGS) entry which is preliminary data.</text>
</comment>
<sequence length="50" mass="5569">VDEDSDYMVGDVHFDDCEEKMVGQDDGFKDGVIEGSGRVSLTEKRKAVME</sequence>
<dbReference type="EMBL" id="LXQA010682951">
    <property type="protein sequence ID" value="MCI65807.1"/>
    <property type="molecule type" value="Genomic_DNA"/>
</dbReference>
<dbReference type="Proteomes" id="UP000265520">
    <property type="component" value="Unassembled WGS sequence"/>
</dbReference>
<keyword evidence="2" id="KW-1185">Reference proteome</keyword>
<organism evidence="1 2">
    <name type="scientific">Trifolium medium</name>
    <dbReference type="NCBI Taxonomy" id="97028"/>
    <lineage>
        <taxon>Eukaryota</taxon>
        <taxon>Viridiplantae</taxon>
        <taxon>Streptophyta</taxon>
        <taxon>Embryophyta</taxon>
        <taxon>Tracheophyta</taxon>
        <taxon>Spermatophyta</taxon>
        <taxon>Magnoliopsida</taxon>
        <taxon>eudicotyledons</taxon>
        <taxon>Gunneridae</taxon>
        <taxon>Pentapetalae</taxon>
        <taxon>rosids</taxon>
        <taxon>fabids</taxon>
        <taxon>Fabales</taxon>
        <taxon>Fabaceae</taxon>
        <taxon>Papilionoideae</taxon>
        <taxon>50 kb inversion clade</taxon>
        <taxon>NPAAA clade</taxon>
        <taxon>Hologalegina</taxon>
        <taxon>IRL clade</taxon>
        <taxon>Trifolieae</taxon>
        <taxon>Trifolium</taxon>
    </lineage>
</organism>
<dbReference type="AlphaFoldDB" id="A0A392TZ30"/>
<evidence type="ECO:0000313" key="1">
    <source>
        <dbReference type="EMBL" id="MCI65807.1"/>
    </source>
</evidence>
<accession>A0A392TZ30</accession>
<feature type="non-terminal residue" evidence="1">
    <location>
        <position position="50"/>
    </location>
</feature>
<reference evidence="1 2" key="1">
    <citation type="journal article" date="2018" name="Front. Plant Sci.">
        <title>Red Clover (Trifolium pratense) and Zigzag Clover (T. medium) - A Picture of Genomic Similarities and Differences.</title>
        <authorList>
            <person name="Dluhosova J."/>
            <person name="Istvanek J."/>
            <person name="Nedelnik J."/>
            <person name="Repkova J."/>
        </authorList>
    </citation>
    <scope>NUCLEOTIDE SEQUENCE [LARGE SCALE GENOMIC DNA]</scope>
    <source>
        <strain evidence="2">cv. 10/8</strain>
        <tissue evidence="1">Leaf</tissue>
    </source>
</reference>
<feature type="non-terminal residue" evidence="1">
    <location>
        <position position="1"/>
    </location>
</feature>
<protein>
    <submittedName>
        <fullName evidence="1">Uncharacterized protein</fullName>
    </submittedName>
</protein>
<proteinExistence type="predicted"/>